<organism evidence="2 3">
    <name type="scientific">Favolaschia claudopus</name>
    <dbReference type="NCBI Taxonomy" id="2862362"/>
    <lineage>
        <taxon>Eukaryota</taxon>
        <taxon>Fungi</taxon>
        <taxon>Dikarya</taxon>
        <taxon>Basidiomycota</taxon>
        <taxon>Agaricomycotina</taxon>
        <taxon>Agaricomycetes</taxon>
        <taxon>Agaricomycetidae</taxon>
        <taxon>Agaricales</taxon>
        <taxon>Marasmiineae</taxon>
        <taxon>Mycenaceae</taxon>
        <taxon>Favolaschia</taxon>
    </lineage>
</organism>
<feature type="compositionally biased region" description="Polar residues" evidence="1">
    <location>
        <begin position="172"/>
        <end position="182"/>
    </location>
</feature>
<feature type="compositionally biased region" description="Pro residues" evidence="1">
    <location>
        <begin position="150"/>
        <end position="170"/>
    </location>
</feature>
<proteinExistence type="predicted"/>
<gene>
    <name evidence="2" type="ORF">R3P38DRAFT_3494051</name>
</gene>
<evidence type="ECO:0000313" key="2">
    <source>
        <dbReference type="EMBL" id="KAK7035178.1"/>
    </source>
</evidence>
<protein>
    <submittedName>
        <fullName evidence="2">Uncharacterized protein</fullName>
    </submittedName>
</protein>
<feature type="region of interest" description="Disordered" evidence="1">
    <location>
        <begin position="147"/>
        <end position="279"/>
    </location>
</feature>
<evidence type="ECO:0000313" key="3">
    <source>
        <dbReference type="Proteomes" id="UP001362999"/>
    </source>
</evidence>
<feature type="compositionally biased region" description="Acidic residues" evidence="1">
    <location>
        <begin position="236"/>
        <end position="250"/>
    </location>
</feature>
<sequence>MPTSKRKAQRAGLKQGRYGQSKVFKSGKENFTVYLANAALESDAEHSEEPGTSFSSLPVHGTLFEPTYLRNGPEERADSPEAPRLRPASFRNEDDILLILSLCLTMRTRDMRECRLITNRKTMMLTGTSTMGDYEDEIYAEARRRMPNFRPAPGPAQKPAPPPKPTPNPAPTHNNTSRTHSPLYSGFPAPSPNPFVNPWTEPNTTSSTTTAPADSWRFNYSADDEYYEEYKSDDFRDCDDDDTPEPEEQEPSPSTVQPEDDSADGKFVAPSTDKAKAGA</sequence>
<dbReference type="AlphaFoldDB" id="A0AAW0CA14"/>
<dbReference type="Proteomes" id="UP001362999">
    <property type="component" value="Unassembled WGS sequence"/>
</dbReference>
<accession>A0AAW0CA14</accession>
<comment type="caution">
    <text evidence="2">The sequence shown here is derived from an EMBL/GenBank/DDBJ whole genome shotgun (WGS) entry which is preliminary data.</text>
</comment>
<dbReference type="EMBL" id="JAWWNJ010000020">
    <property type="protein sequence ID" value="KAK7035178.1"/>
    <property type="molecule type" value="Genomic_DNA"/>
</dbReference>
<reference evidence="2 3" key="1">
    <citation type="journal article" date="2024" name="J Genomics">
        <title>Draft genome sequencing and assembly of Favolaschia claudopus CIRM-BRFM 2984 isolated from oak limbs.</title>
        <authorList>
            <person name="Navarro D."/>
            <person name="Drula E."/>
            <person name="Chaduli D."/>
            <person name="Cazenave R."/>
            <person name="Ahrendt S."/>
            <person name="Wang J."/>
            <person name="Lipzen A."/>
            <person name="Daum C."/>
            <person name="Barry K."/>
            <person name="Grigoriev I.V."/>
            <person name="Favel A."/>
            <person name="Rosso M.N."/>
            <person name="Martin F."/>
        </authorList>
    </citation>
    <scope>NUCLEOTIDE SEQUENCE [LARGE SCALE GENOMIC DNA]</scope>
    <source>
        <strain evidence="2 3">CIRM-BRFM 2984</strain>
    </source>
</reference>
<keyword evidence="3" id="KW-1185">Reference proteome</keyword>
<name>A0AAW0CA14_9AGAR</name>
<evidence type="ECO:0000256" key="1">
    <source>
        <dbReference type="SAM" id="MobiDB-lite"/>
    </source>
</evidence>